<dbReference type="PANTHER" id="PTHR12526">
    <property type="entry name" value="GLYCOSYLTRANSFERASE"/>
    <property type="match status" value="1"/>
</dbReference>
<dbReference type="GO" id="GO:0016757">
    <property type="term" value="F:glycosyltransferase activity"/>
    <property type="evidence" value="ECO:0007669"/>
    <property type="project" value="UniProtKB-KW"/>
</dbReference>
<proteinExistence type="predicted"/>
<dbReference type="EMBL" id="SOAX01000005">
    <property type="protein sequence ID" value="TDT39476.1"/>
    <property type="molecule type" value="Genomic_DNA"/>
</dbReference>
<accession>A0A4R7JPD0</accession>
<evidence type="ECO:0000256" key="1">
    <source>
        <dbReference type="ARBA" id="ARBA00022676"/>
    </source>
</evidence>
<comment type="caution">
    <text evidence="5">The sequence shown here is derived from an EMBL/GenBank/DDBJ whole genome shotgun (WGS) entry which is preliminary data.</text>
</comment>
<dbReference type="RefSeq" id="WP_133736642.1">
    <property type="nucleotide sequence ID" value="NZ_SOAX01000005.1"/>
</dbReference>
<dbReference type="CDD" id="cd03794">
    <property type="entry name" value="GT4_WbuB-like"/>
    <property type="match status" value="1"/>
</dbReference>
<gene>
    <name evidence="5" type="ORF">DES49_2403</name>
</gene>
<evidence type="ECO:0000313" key="6">
    <source>
        <dbReference type="Proteomes" id="UP000295830"/>
    </source>
</evidence>
<evidence type="ECO:0000256" key="2">
    <source>
        <dbReference type="ARBA" id="ARBA00022679"/>
    </source>
</evidence>
<dbReference type="GO" id="GO:1901135">
    <property type="term" value="P:carbohydrate derivative metabolic process"/>
    <property type="evidence" value="ECO:0007669"/>
    <property type="project" value="UniProtKB-ARBA"/>
</dbReference>
<evidence type="ECO:0000259" key="3">
    <source>
        <dbReference type="Pfam" id="PF00534"/>
    </source>
</evidence>
<feature type="domain" description="Glycosyltransferase subfamily 4-like N-terminal" evidence="4">
    <location>
        <begin position="15"/>
        <end position="191"/>
    </location>
</feature>
<dbReference type="Gene3D" id="3.40.50.2000">
    <property type="entry name" value="Glycogen Phosphorylase B"/>
    <property type="match status" value="2"/>
</dbReference>
<evidence type="ECO:0000313" key="5">
    <source>
        <dbReference type="EMBL" id="TDT39476.1"/>
    </source>
</evidence>
<organism evidence="5 6">
    <name type="scientific">Halospina denitrificans</name>
    <dbReference type="NCBI Taxonomy" id="332522"/>
    <lineage>
        <taxon>Bacteria</taxon>
        <taxon>Pseudomonadati</taxon>
        <taxon>Pseudomonadota</taxon>
        <taxon>Gammaproteobacteria</taxon>
        <taxon>Halospina</taxon>
    </lineage>
</organism>
<dbReference type="AlphaFoldDB" id="A0A4R7JPD0"/>
<keyword evidence="1" id="KW-0328">Glycosyltransferase</keyword>
<dbReference type="InterPro" id="IPR028098">
    <property type="entry name" value="Glyco_trans_4-like_N"/>
</dbReference>
<dbReference type="InterPro" id="IPR001296">
    <property type="entry name" value="Glyco_trans_1"/>
</dbReference>
<keyword evidence="2 5" id="KW-0808">Transferase</keyword>
<dbReference type="Pfam" id="PF13579">
    <property type="entry name" value="Glyco_trans_4_4"/>
    <property type="match status" value="1"/>
</dbReference>
<reference evidence="5 6" key="1">
    <citation type="submission" date="2019-03" db="EMBL/GenBank/DDBJ databases">
        <title>Genomic Encyclopedia of Type Strains, Phase IV (KMG-IV): sequencing the most valuable type-strain genomes for metagenomic binning, comparative biology and taxonomic classification.</title>
        <authorList>
            <person name="Goeker M."/>
        </authorList>
    </citation>
    <scope>NUCLEOTIDE SEQUENCE [LARGE SCALE GENOMIC DNA]</scope>
    <source>
        <strain evidence="5 6">DSM 15505</strain>
    </source>
</reference>
<evidence type="ECO:0000259" key="4">
    <source>
        <dbReference type="Pfam" id="PF13579"/>
    </source>
</evidence>
<feature type="domain" description="Glycosyl transferase family 1" evidence="3">
    <location>
        <begin position="204"/>
        <end position="370"/>
    </location>
</feature>
<sequence length="396" mass="45816">MKFLIIYKEDYPWDVRVEKIALSLAEQGHQVTILARNLEQRPVTDRQGEVRITRLPTLKGLPRPLRKLLNLPLWFNPVWIWKILTATPKHESAVLIIRDIPIAKIIQPIKKLRNVKTILDMAECYPLMYQSIQNFSSRKHSRMSLKNPRLTARYEQSIIGQFDHIWTMIEESRKRTLEMGVPEDRVSIVSNTPPIEKIPDAREPHSGRQIRIVYVGFLSTLRGLDTLLNGVSVFLKDNPREHIKVDIIGKGKQKEFLSNLVNDLSLHDVVTIHGWLEQSDVDKLLMYANVGALTYRFCDHWNHTIPNKIFDYMASSLPVLATNIIPISRIIINTECGVLCEDQNPADVALKLLQLTDPEERQRLGSNGRKAVIDKYNWENDKLQIFEDIKRITELD</sequence>
<keyword evidence="6" id="KW-1185">Reference proteome</keyword>
<dbReference type="Pfam" id="PF00534">
    <property type="entry name" value="Glycos_transf_1"/>
    <property type="match status" value="1"/>
</dbReference>
<dbReference type="PANTHER" id="PTHR12526:SF629">
    <property type="entry name" value="TEICHURONIC ACID BIOSYNTHESIS GLYCOSYLTRANSFERASE TUAH-RELATED"/>
    <property type="match status" value="1"/>
</dbReference>
<dbReference type="SUPFAM" id="SSF53756">
    <property type="entry name" value="UDP-Glycosyltransferase/glycogen phosphorylase"/>
    <property type="match status" value="1"/>
</dbReference>
<dbReference type="OrthoDB" id="9815351at2"/>
<protein>
    <submittedName>
        <fullName evidence="5">Glycosyltransferase involved in cell wall biosynthesis</fullName>
    </submittedName>
</protein>
<dbReference type="Proteomes" id="UP000295830">
    <property type="component" value="Unassembled WGS sequence"/>
</dbReference>
<name>A0A4R7JPD0_9GAMM</name>